<feature type="domain" description="HTH lacI-type" evidence="4">
    <location>
        <begin position="31"/>
        <end position="85"/>
    </location>
</feature>
<dbReference type="GO" id="GO:0003700">
    <property type="term" value="F:DNA-binding transcription factor activity"/>
    <property type="evidence" value="ECO:0007669"/>
    <property type="project" value="TreeGrafter"/>
</dbReference>
<protein>
    <submittedName>
        <fullName evidence="5">Transcriptional regulator, LacI family</fullName>
    </submittedName>
</protein>
<dbReference type="STRING" id="1347342.BN863_26210"/>
<dbReference type="InterPro" id="IPR000843">
    <property type="entry name" value="HTH_LacI"/>
</dbReference>
<dbReference type="PANTHER" id="PTHR30146">
    <property type="entry name" value="LACI-RELATED TRANSCRIPTIONAL REPRESSOR"/>
    <property type="match status" value="1"/>
</dbReference>
<proteinExistence type="predicted"/>
<dbReference type="AlphaFoldDB" id="T2KPD5"/>
<dbReference type="Gene3D" id="1.10.260.40">
    <property type="entry name" value="lambda repressor-like DNA-binding domains"/>
    <property type="match status" value="1"/>
</dbReference>
<dbReference type="SUPFAM" id="SSF47413">
    <property type="entry name" value="lambda repressor-like DNA-binding domains"/>
    <property type="match status" value="1"/>
</dbReference>
<dbReference type="PANTHER" id="PTHR30146:SF144">
    <property type="entry name" value="LACI-FAMILY TRANSCRIPTION REGULATOR"/>
    <property type="match status" value="1"/>
</dbReference>
<dbReference type="PROSITE" id="PS50932">
    <property type="entry name" value="HTH_LACI_2"/>
    <property type="match status" value="1"/>
</dbReference>
<gene>
    <name evidence="5" type="ORF">BN863_26210</name>
</gene>
<keyword evidence="1" id="KW-0805">Transcription regulation</keyword>
<evidence type="ECO:0000256" key="1">
    <source>
        <dbReference type="ARBA" id="ARBA00023015"/>
    </source>
</evidence>
<dbReference type="InterPro" id="IPR025997">
    <property type="entry name" value="SBP_2_dom"/>
</dbReference>
<dbReference type="Proteomes" id="UP000016160">
    <property type="component" value="Chromosome"/>
</dbReference>
<dbReference type="EMBL" id="HG315671">
    <property type="protein sequence ID" value="CDF80333.1"/>
    <property type="molecule type" value="Genomic_DNA"/>
</dbReference>
<dbReference type="InterPro" id="IPR010982">
    <property type="entry name" value="Lambda_DNA-bd_dom_sf"/>
</dbReference>
<evidence type="ECO:0000256" key="2">
    <source>
        <dbReference type="ARBA" id="ARBA00023125"/>
    </source>
</evidence>
<dbReference type="SUPFAM" id="SSF53822">
    <property type="entry name" value="Periplasmic binding protein-like I"/>
    <property type="match status" value="1"/>
</dbReference>
<dbReference type="InterPro" id="IPR028082">
    <property type="entry name" value="Peripla_BP_I"/>
</dbReference>
<dbReference type="HOGENOM" id="CLU_037628_0_1_10"/>
<keyword evidence="3" id="KW-0804">Transcription</keyword>
<evidence type="ECO:0000313" key="5">
    <source>
        <dbReference type="EMBL" id="CDF80333.1"/>
    </source>
</evidence>
<evidence type="ECO:0000313" key="6">
    <source>
        <dbReference type="Proteomes" id="UP000016160"/>
    </source>
</evidence>
<accession>T2KPD5</accession>
<dbReference type="CDD" id="cd01392">
    <property type="entry name" value="HTH_LacI"/>
    <property type="match status" value="1"/>
</dbReference>
<dbReference type="SMART" id="SM00354">
    <property type="entry name" value="HTH_LACI"/>
    <property type="match status" value="1"/>
</dbReference>
<dbReference type="Gene3D" id="3.40.50.2300">
    <property type="match status" value="2"/>
</dbReference>
<evidence type="ECO:0000256" key="3">
    <source>
        <dbReference type="ARBA" id="ARBA00023163"/>
    </source>
</evidence>
<dbReference type="PROSITE" id="PS00356">
    <property type="entry name" value="HTH_LACI_1"/>
    <property type="match status" value="1"/>
</dbReference>
<dbReference type="GO" id="GO:0000976">
    <property type="term" value="F:transcription cis-regulatory region binding"/>
    <property type="evidence" value="ECO:0007669"/>
    <property type="project" value="TreeGrafter"/>
</dbReference>
<dbReference type="PATRIC" id="fig|1347342.6.peg.2637"/>
<keyword evidence="6" id="KW-1185">Reference proteome</keyword>
<sequence length="372" mass="42222">MCSSTQNMCSNTYCFVKISTVLYICENEKKYTIKDIAALAGVSKGTVDRVLHKRGKVSEEALAKVNRILEDIDYKPNVIARNLKNNKDYHIGVLLPNPDIDNYWKRCKEGILSASQVFMPFNVNVTIVTYDPRSTVSFKKKHQVLLKQNPDAVLLAPLFYKEAKKAISDYKKLNIPVLTFNNQVSPEIADGFVGQDLIQSGRVAAKLLHSMIKTGDITIIHINEDITNALHMQQKEKGFTTYFKELNTSLFKITTLQIEAKKLQTALPEYLNSHPNTKGLFITTSKSYLVAQTLETANFSDISLIGYDLLDLNIDYLKSEIITFLINQNPKQQTYLGITKLAEHLIYQNEIKKKTLLPIDIINSENFSLYIQ</sequence>
<keyword evidence="2" id="KW-0238">DNA-binding</keyword>
<dbReference type="Pfam" id="PF00356">
    <property type="entry name" value="LacI"/>
    <property type="match status" value="1"/>
</dbReference>
<reference evidence="5 6" key="1">
    <citation type="journal article" date="2013" name="Appl. Environ. Microbiol.">
        <title>The genome of the alga-associated marine flavobacterium Formosa agariphila KMM 3901T reveals a broad potential for degradation of algal polysaccharides.</title>
        <authorList>
            <person name="Mann A.J."/>
            <person name="Hahnke R.L."/>
            <person name="Huang S."/>
            <person name="Werner J."/>
            <person name="Xing P."/>
            <person name="Barbeyron T."/>
            <person name="Huettel B."/>
            <person name="Stueber K."/>
            <person name="Reinhardt R."/>
            <person name="Harder J."/>
            <person name="Gloeckner F.O."/>
            <person name="Amann R.I."/>
            <person name="Teeling H."/>
        </authorList>
    </citation>
    <scope>NUCLEOTIDE SEQUENCE [LARGE SCALE GENOMIC DNA]</scope>
    <source>
        <strain evidence="6">DSM 15362 / KCTC 12365 / LMG 23005 / KMM 3901</strain>
    </source>
</reference>
<evidence type="ECO:0000259" key="4">
    <source>
        <dbReference type="PROSITE" id="PS50932"/>
    </source>
</evidence>
<dbReference type="Pfam" id="PF13407">
    <property type="entry name" value="Peripla_BP_4"/>
    <property type="match status" value="1"/>
</dbReference>
<name>T2KPD5_FORAG</name>
<organism evidence="5 6">
    <name type="scientific">Formosa agariphila (strain DSM 15362 / KCTC 12365 / LMG 23005 / KMM 3901 / M-2Alg 35-1)</name>
    <dbReference type="NCBI Taxonomy" id="1347342"/>
    <lineage>
        <taxon>Bacteria</taxon>
        <taxon>Pseudomonadati</taxon>
        <taxon>Bacteroidota</taxon>
        <taxon>Flavobacteriia</taxon>
        <taxon>Flavobacteriales</taxon>
        <taxon>Flavobacteriaceae</taxon>
        <taxon>Formosa</taxon>
    </lineage>
</organism>
<dbReference type="eggNOG" id="COG1609">
    <property type="taxonomic scope" value="Bacteria"/>
</dbReference>